<feature type="transmembrane region" description="Helical" evidence="1">
    <location>
        <begin position="230"/>
        <end position="256"/>
    </location>
</feature>
<keyword evidence="1" id="KW-1133">Transmembrane helix</keyword>
<proteinExistence type="predicted"/>
<protein>
    <submittedName>
        <fullName evidence="2">Uncharacterized protein</fullName>
    </submittedName>
</protein>
<dbReference type="Proteomes" id="UP000580839">
    <property type="component" value="Unassembled WGS sequence"/>
</dbReference>
<feature type="transmembrane region" description="Helical" evidence="1">
    <location>
        <begin position="36"/>
        <end position="60"/>
    </location>
</feature>
<evidence type="ECO:0000313" key="2">
    <source>
        <dbReference type="EMBL" id="NOT34459.1"/>
    </source>
</evidence>
<feature type="transmembrane region" description="Helical" evidence="1">
    <location>
        <begin position="12"/>
        <end position="30"/>
    </location>
</feature>
<reference evidence="2 3" key="1">
    <citation type="submission" date="2020-04" db="EMBL/GenBank/DDBJ databases">
        <title>Metagenomic profiling of ammonia- and methane-oxidizing microorganisms in a Dutch drinking water treatment plant.</title>
        <authorList>
            <person name="Poghosyan L."/>
            <person name="Leucker S."/>
        </authorList>
    </citation>
    <scope>NUCLEOTIDE SEQUENCE [LARGE SCALE GENOMIC DNA]</scope>
    <source>
        <strain evidence="2">S-RSF-IL-03</strain>
    </source>
</reference>
<feature type="transmembrane region" description="Helical" evidence="1">
    <location>
        <begin position="67"/>
        <end position="86"/>
    </location>
</feature>
<gene>
    <name evidence="2" type="ORF">HOP12_09850</name>
</gene>
<accession>A0A849SZE6</accession>
<name>A0A849SZE6_UNCEI</name>
<keyword evidence="1" id="KW-0812">Transmembrane</keyword>
<feature type="transmembrane region" description="Helical" evidence="1">
    <location>
        <begin position="455"/>
        <end position="474"/>
    </location>
</feature>
<feature type="transmembrane region" description="Helical" evidence="1">
    <location>
        <begin position="401"/>
        <end position="419"/>
    </location>
</feature>
<feature type="transmembrane region" description="Helical" evidence="1">
    <location>
        <begin position="347"/>
        <end position="364"/>
    </location>
</feature>
<evidence type="ECO:0000313" key="3">
    <source>
        <dbReference type="Proteomes" id="UP000580839"/>
    </source>
</evidence>
<feature type="transmembrane region" description="Helical" evidence="1">
    <location>
        <begin position="426"/>
        <end position="449"/>
    </location>
</feature>
<keyword evidence="1" id="KW-0472">Membrane</keyword>
<organism evidence="2 3">
    <name type="scientific">Eiseniibacteriota bacterium</name>
    <dbReference type="NCBI Taxonomy" id="2212470"/>
    <lineage>
        <taxon>Bacteria</taxon>
        <taxon>Candidatus Eiseniibacteriota</taxon>
    </lineage>
</organism>
<feature type="transmembrane region" description="Helical" evidence="1">
    <location>
        <begin position="316"/>
        <end position="335"/>
    </location>
</feature>
<sequence length="866" mass="94366">MAGGLLIERRYAIPGLLGVALHALLLAGALDAAPAAVRVAAAGFALVVAPGFAACALGVVPPGGARLAAGWALGFAVAWNALWLLIAHASGMSFLVLARALLALDAALWVTVWIIGRRARATPAAARAPGWSRAATIALMLALATGGWNAARLGGPLGYSSDSPDHIATIRRMVATGQVFPLDVYYVDAGSHGADPRKGLWHPQVALVSQLSRTDPVDTWRLLPTLLVPLFALNVAAFGFVLAGAIGAAAAAWALLLTYGGSFAEPYLREAVFSTKLGDQLSLACVVAVLADLKQRAPATRFAAAALGLAAVTTHVWYGLQLAMALGAFAIGLAARARAIDATLRRLLATAVVIGAVLAPYLAWRATQSYAPVNLIHTEPQGLMTLWDGVRVMNLGIVWDWMGVWWVVIPLSVVALWRVGREQPAVLYLLTTSVLVATLLALPPVVALLHPRLGYLLLRSVWMVPIAPLLGWWVARSLAELRGPHARGAAIRLAAMALLGWPAFSDAAQVLRDPERFARSERAWSFRRWESELRWLDRTPADRQVVLSDPITSYTIPMVTRHAVVTLLDQHSSPNDPLAIDRMLDARDALDPHASWDRVREVVDRWGATMVVLNDRFVQEHVLIYWAARHAWFGPMRARLDAAPAAFEPLLDHGDFVVYRIHRAALDRLESAPPPRPYVKHFDPERGGVARRIDDDVPALQGFRIAPAVAARGDTLRGVAAWRTPHALPRGSYLVAVRFDRELPVGFAPPRWISKPARKVIESGRGERYRFRDDHLPVGGDYGVDLWRESEVIADSFSVRIPADAAPGDYDVKVRFIRQAPYPNYRLSDYFFDDDYYSGWTVGRVRVRVEGRDPAEGVRVTPSEGH</sequence>
<comment type="caution">
    <text evidence="2">The sequence shown here is derived from an EMBL/GenBank/DDBJ whole genome shotgun (WGS) entry which is preliminary data.</text>
</comment>
<feature type="transmembrane region" description="Helical" evidence="1">
    <location>
        <begin position="92"/>
        <end position="115"/>
    </location>
</feature>
<dbReference type="EMBL" id="JABFRW010000122">
    <property type="protein sequence ID" value="NOT34459.1"/>
    <property type="molecule type" value="Genomic_DNA"/>
</dbReference>
<evidence type="ECO:0000256" key="1">
    <source>
        <dbReference type="SAM" id="Phobius"/>
    </source>
</evidence>
<dbReference type="AlphaFoldDB" id="A0A849SZE6"/>
<feature type="transmembrane region" description="Helical" evidence="1">
    <location>
        <begin position="486"/>
        <end position="504"/>
    </location>
</feature>